<feature type="chain" id="PRO_5001937035" description="Bacteroidetes-specific membrane protein" evidence="1">
    <location>
        <begin position="21"/>
        <end position="346"/>
    </location>
</feature>
<keyword evidence="1" id="KW-0732">Signal</keyword>
<organism evidence="2 3">
    <name type="scientific">Sporocytophaga myxococcoides</name>
    <dbReference type="NCBI Taxonomy" id="153721"/>
    <lineage>
        <taxon>Bacteria</taxon>
        <taxon>Pseudomonadati</taxon>
        <taxon>Bacteroidota</taxon>
        <taxon>Cytophagia</taxon>
        <taxon>Cytophagales</taxon>
        <taxon>Cytophagaceae</taxon>
        <taxon>Sporocytophaga</taxon>
    </lineage>
</organism>
<dbReference type="NCBIfam" id="TIGR03519">
    <property type="entry name" value="T9SS_PorP_fam"/>
    <property type="match status" value="1"/>
</dbReference>
<dbReference type="STRING" id="153721.MYP_934"/>
<evidence type="ECO:0000256" key="1">
    <source>
        <dbReference type="SAM" id="SignalP"/>
    </source>
</evidence>
<evidence type="ECO:0000313" key="2">
    <source>
        <dbReference type="EMBL" id="GAL83707.1"/>
    </source>
</evidence>
<feature type="signal peptide" evidence="1">
    <location>
        <begin position="1"/>
        <end position="20"/>
    </location>
</feature>
<evidence type="ECO:0000313" key="3">
    <source>
        <dbReference type="Proteomes" id="UP000030185"/>
    </source>
</evidence>
<keyword evidence="3" id="KW-1185">Reference proteome</keyword>
<dbReference type="OrthoDB" id="1320396at2"/>
<sequence>MKRIKLSVFFFLIFVSAGFAQQDAQFSQYMFNTLYYNPGFAGTEGLTRFTLLNRVQWLAYQPTQYRGSAPYSTVLSGSSLLPFFNKRMGLGVHLVNDNLGPLNNTEFQLSGSYHFKIKEGVLGVGARAGVYSTRVRTDWYKVVQENDPIYEDLTRDGINRIRQTKPDFGVGFWYQSKKFSGGVSFDHLGETKLSYKSDVINSKLANHLYISGSYNFDIGPTLKITPSAFFQTDMNQLTYLFGALGTYNEKFWLGLNARQSFAKRDVDQGGKTLSNDDIILYVGINLLKNKQNMNALRVGYAFDFVTNGVKAKKRTSHEIMLSYIVPTPWELPKPKIRTPRYRHEEN</sequence>
<reference evidence="2 3" key="1">
    <citation type="submission" date="2014-09" db="EMBL/GenBank/DDBJ databases">
        <title>Sporocytophaga myxococcoides PG-01 genome sequencing.</title>
        <authorList>
            <person name="Liu L."/>
            <person name="Gao P.J."/>
            <person name="Chen G.J."/>
            <person name="Wang L.S."/>
        </authorList>
    </citation>
    <scope>NUCLEOTIDE SEQUENCE [LARGE SCALE GENOMIC DNA]</scope>
    <source>
        <strain evidence="2 3">PG-01</strain>
    </source>
</reference>
<protein>
    <recommendedName>
        <fullName evidence="4">Bacteroidetes-specific membrane protein</fullName>
    </recommendedName>
</protein>
<evidence type="ECO:0008006" key="4">
    <source>
        <dbReference type="Google" id="ProtNLM"/>
    </source>
</evidence>
<name>A0A098LB71_9BACT</name>
<gene>
    <name evidence="2" type="ORF">MYP_934</name>
</gene>
<proteinExistence type="predicted"/>
<dbReference type="EMBL" id="BBLT01000002">
    <property type="protein sequence ID" value="GAL83707.1"/>
    <property type="molecule type" value="Genomic_DNA"/>
</dbReference>
<comment type="caution">
    <text evidence="2">The sequence shown here is derived from an EMBL/GenBank/DDBJ whole genome shotgun (WGS) entry which is preliminary data.</text>
</comment>
<dbReference type="Proteomes" id="UP000030185">
    <property type="component" value="Unassembled WGS sequence"/>
</dbReference>
<accession>A0A098LB71</accession>
<dbReference type="InterPro" id="IPR019861">
    <property type="entry name" value="PorP/SprF_Bacteroidetes"/>
</dbReference>
<dbReference type="RefSeq" id="WP_045459342.1">
    <property type="nucleotide sequence ID" value="NZ_BBLT01000002.1"/>
</dbReference>
<dbReference type="Pfam" id="PF11751">
    <property type="entry name" value="PorP_SprF"/>
    <property type="match status" value="1"/>
</dbReference>
<dbReference type="AlphaFoldDB" id="A0A098LB71"/>
<dbReference type="eggNOG" id="COG0226">
    <property type="taxonomic scope" value="Bacteria"/>
</dbReference>